<comment type="caution">
    <text evidence="1">The sequence shown here is derived from an EMBL/GenBank/DDBJ whole genome shotgun (WGS) entry which is preliminary data.</text>
</comment>
<evidence type="ECO:0000313" key="2">
    <source>
        <dbReference type="Proteomes" id="UP001240171"/>
    </source>
</evidence>
<evidence type="ECO:0000313" key="1">
    <source>
        <dbReference type="EMBL" id="MDO7907867.1"/>
    </source>
</evidence>
<proteinExistence type="predicted"/>
<protein>
    <submittedName>
        <fullName evidence="1">Uncharacterized protein</fullName>
    </submittedName>
</protein>
<dbReference type="InterPro" id="IPR015813">
    <property type="entry name" value="Pyrv/PenolPyrv_kinase-like_dom"/>
</dbReference>
<dbReference type="EMBL" id="JAUQTB010000010">
    <property type="protein sequence ID" value="MDO7907867.1"/>
    <property type="molecule type" value="Genomic_DNA"/>
</dbReference>
<dbReference type="SUPFAM" id="SSF51621">
    <property type="entry name" value="Phosphoenolpyruvate/pyruvate domain"/>
    <property type="match status" value="1"/>
</dbReference>
<accession>A0ABT9CF36</accession>
<gene>
    <name evidence="1" type="ORF">Q5741_15755</name>
</gene>
<name>A0ABT9CF36_9BACL</name>
<keyword evidence="2" id="KW-1185">Reference proteome</keyword>
<dbReference type="PANTHER" id="PTHR22931">
    <property type="entry name" value="PHOSPHOENOLPYRUVATE DIKINASE-RELATED"/>
    <property type="match status" value="1"/>
</dbReference>
<dbReference type="Proteomes" id="UP001240171">
    <property type="component" value="Unassembled WGS sequence"/>
</dbReference>
<dbReference type="Gene3D" id="3.20.20.60">
    <property type="entry name" value="Phosphoenolpyruvate-binding domains"/>
    <property type="match status" value="1"/>
</dbReference>
<organism evidence="1 2">
    <name type="scientific">Paenibacillus lacisoli</name>
    <dbReference type="NCBI Taxonomy" id="3064525"/>
    <lineage>
        <taxon>Bacteria</taxon>
        <taxon>Bacillati</taxon>
        <taxon>Bacillota</taxon>
        <taxon>Bacilli</taxon>
        <taxon>Bacillales</taxon>
        <taxon>Paenibacillaceae</taxon>
        <taxon>Paenibacillus</taxon>
    </lineage>
</organism>
<sequence length="449" mass="47655">MKMQKADIQMADRVPCFNPLPHDRHGQHMEESPETMKPSLYGEEAGEACQSCKGCGGKGTFRSVQPTEEEALQDVTKAQAECLAACRQMAAAMEEPSQAAWLVQLARSGALTREEAVMEAIPELLTGWTWNMNEAFSSGDGGIDTSLAPEEQLLVWCDTIRTSRVYAAVDTPQDALRALAYGADGIELLGDDREPSGTPAVIDSLLYAFRASAPREPLRARLGERLLRLLSAEYETLLLALRGAPAAITVYAPLADEGFGELQDVQLEALLRAARAAQQSQGTDVCLEILVPCPEDGTAFGAARDFIDEVAEQTLCAQRRSVHYRVGARLPAGAMPPAAVAGIARLADVLVLDTGPWSRSGTVRGTAALPAEPSFRAELAERLQTARALKPGLPVRAAGPAARGLLAEAPGLRLDGIACPPEEVAAARLAAAQGDLLRGGESRGLDATP</sequence>
<dbReference type="InterPro" id="IPR040442">
    <property type="entry name" value="Pyrv_kinase-like_dom_sf"/>
</dbReference>
<reference evidence="1 2" key="1">
    <citation type="submission" date="2023-07" db="EMBL/GenBank/DDBJ databases">
        <title>Paenibacillus sp. JX-17 nov. isolated from soil.</title>
        <authorList>
            <person name="Wan Y."/>
            <person name="Liu B."/>
        </authorList>
    </citation>
    <scope>NUCLEOTIDE SEQUENCE [LARGE SCALE GENOMIC DNA]</scope>
    <source>
        <strain evidence="1 2">JX-17</strain>
    </source>
</reference>
<dbReference type="PANTHER" id="PTHR22931:SF9">
    <property type="entry name" value="PYRUVATE, PHOSPHATE DIKINASE 1, CHLOROPLASTIC"/>
    <property type="match status" value="1"/>
</dbReference>
<dbReference type="RefSeq" id="WP_305025085.1">
    <property type="nucleotide sequence ID" value="NZ_JAUQTB010000010.1"/>
</dbReference>
<dbReference type="InterPro" id="IPR010121">
    <property type="entry name" value="Pyruvate_phosphate_dikinase"/>
</dbReference>